<dbReference type="Proteomes" id="UP001162741">
    <property type="component" value="Chromosome"/>
</dbReference>
<proteinExistence type="predicted"/>
<dbReference type="InterPro" id="IPR035985">
    <property type="entry name" value="Ubiquitin-activating_enz"/>
</dbReference>
<keyword evidence="3" id="KW-1185">Reference proteome</keyword>
<evidence type="ECO:0000313" key="2">
    <source>
        <dbReference type="EMBL" id="UYQ92014.1"/>
    </source>
</evidence>
<dbReference type="Pfam" id="PF00899">
    <property type="entry name" value="ThiF"/>
    <property type="match status" value="1"/>
</dbReference>
<dbReference type="Gene3D" id="3.40.50.720">
    <property type="entry name" value="NAD(P)-binding Rossmann-like Domain"/>
    <property type="match status" value="1"/>
</dbReference>
<dbReference type="PANTHER" id="PTHR10953">
    <property type="entry name" value="UBIQUITIN-ACTIVATING ENZYME E1"/>
    <property type="match status" value="1"/>
</dbReference>
<dbReference type="EMBL" id="CP107006">
    <property type="protein sequence ID" value="UYQ92014.1"/>
    <property type="molecule type" value="Genomic_DNA"/>
</dbReference>
<dbReference type="RefSeq" id="WP_264280351.1">
    <property type="nucleotide sequence ID" value="NZ_CP107006.1"/>
</dbReference>
<dbReference type="InterPro" id="IPR000594">
    <property type="entry name" value="ThiF_NAD_FAD-bd"/>
</dbReference>
<gene>
    <name evidence="2" type="ORF">MKQ68_18165</name>
</gene>
<keyword evidence="2" id="KW-0808">Transferase</keyword>
<dbReference type="SUPFAM" id="SSF69572">
    <property type="entry name" value="Activating enzymes of the ubiquitin-like proteins"/>
    <property type="match status" value="1"/>
</dbReference>
<organism evidence="2 3">
    <name type="scientific">Chitinophaga horti</name>
    <dbReference type="NCBI Taxonomy" id="2920382"/>
    <lineage>
        <taxon>Bacteria</taxon>
        <taxon>Pseudomonadati</taxon>
        <taxon>Bacteroidota</taxon>
        <taxon>Chitinophagia</taxon>
        <taxon>Chitinophagales</taxon>
        <taxon>Chitinophagaceae</taxon>
        <taxon>Chitinophaga</taxon>
    </lineage>
</organism>
<dbReference type="InterPro" id="IPR045886">
    <property type="entry name" value="ThiF/MoeB/HesA"/>
</dbReference>
<sequence length="268" mass="29871">MALNEKELLRYKHSIAVPGLGLSMQEKIKNTRILVIGCGGLGATVLQYLSAAGVGVIGIADYGVLNEEDLSRTPLFQIQDIRKHKAKMASSRMWAFNPFTKHYPFLIQVKPENVQQVIREFDLVIDCSQNEPTHLVVNDGCILGGKPFVMAEVHNWTAWWAGFNIPQANGDFSASYRCVRKEVDEYRNFDAGALPFTHGAAATHIVNSVMRYLLEVPGLANLHSFDFLHQQYKTTETRADAGVVAETKERGLLTADEYGMTIEPDVED</sequence>
<keyword evidence="2" id="KW-0548">Nucleotidyltransferase</keyword>
<evidence type="ECO:0000259" key="1">
    <source>
        <dbReference type="Pfam" id="PF00899"/>
    </source>
</evidence>
<reference evidence="2" key="1">
    <citation type="submission" date="2022-10" db="EMBL/GenBank/DDBJ databases">
        <title>Chitinophaga sp. nov., isolated from soil.</title>
        <authorList>
            <person name="Jeon C.O."/>
        </authorList>
    </citation>
    <scope>NUCLEOTIDE SEQUENCE</scope>
    <source>
        <strain evidence="2">R8</strain>
    </source>
</reference>
<dbReference type="PANTHER" id="PTHR10953:SF102">
    <property type="entry name" value="ADENYLYLTRANSFERASE AND SULFURTRANSFERASE MOCS3"/>
    <property type="match status" value="1"/>
</dbReference>
<protein>
    <submittedName>
        <fullName evidence="2">ThiF family adenylyltransferase</fullName>
    </submittedName>
</protein>
<accession>A0ABY6IXA3</accession>
<feature type="domain" description="THIF-type NAD/FAD binding fold" evidence="1">
    <location>
        <begin position="11"/>
        <end position="237"/>
    </location>
</feature>
<name>A0ABY6IXA3_9BACT</name>
<evidence type="ECO:0000313" key="3">
    <source>
        <dbReference type="Proteomes" id="UP001162741"/>
    </source>
</evidence>
<dbReference type="GO" id="GO:0016779">
    <property type="term" value="F:nucleotidyltransferase activity"/>
    <property type="evidence" value="ECO:0007669"/>
    <property type="project" value="UniProtKB-KW"/>
</dbReference>